<gene>
    <name evidence="1" type="ORF">CI610_03467</name>
</gene>
<sequence>MQHNNSQYFSINLSEQISRTLFSSVHASERFKYVGMVFEAKIFENSLISTCVQMTF</sequence>
<protein>
    <submittedName>
        <fullName evidence="1">Uncharacterized protein</fullName>
    </submittedName>
</protein>
<evidence type="ECO:0000313" key="1">
    <source>
        <dbReference type="EMBL" id="PJE77607.1"/>
    </source>
</evidence>
<dbReference type="EMBL" id="NSIT01000474">
    <property type="protein sequence ID" value="PJE77607.1"/>
    <property type="molecule type" value="Genomic_DNA"/>
</dbReference>
<dbReference type="AlphaFoldDB" id="A0A2H9T343"/>
<comment type="caution">
    <text evidence="1">The sequence shown here is derived from an EMBL/GenBank/DDBJ whole genome shotgun (WGS) entry which is preliminary data.</text>
</comment>
<name>A0A2H9T343_9ZZZZ</name>
<reference evidence="1" key="1">
    <citation type="journal article" date="2017" name="Appl. Environ. Microbiol.">
        <title>Molecular characterization of an Endozoicomonas-like organism causing infection in king scallop Pecten maximus L.</title>
        <authorList>
            <person name="Cano I."/>
            <person name="van Aerle R."/>
            <person name="Ross S."/>
            <person name="Verner-Jeffreys D.W."/>
            <person name="Paley R.K."/>
            <person name="Rimmer G."/>
            <person name="Ryder D."/>
            <person name="Hooper P."/>
            <person name="Stone D."/>
            <person name="Feist S.W."/>
        </authorList>
    </citation>
    <scope>NUCLEOTIDE SEQUENCE</scope>
</reference>
<organism evidence="1">
    <name type="scientific">invertebrate metagenome</name>
    <dbReference type="NCBI Taxonomy" id="1711999"/>
    <lineage>
        <taxon>unclassified sequences</taxon>
        <taxon>metagenomes</taxon>
        <taxon>organismal metagenomes</taxon>
    </lineage>
</organism>
<accession>A0A2H9T343</accession>
<proteinExistence type="predicted"/>